<feature type="region of interest" description="Disordered" evidence="1">
    <location>
        <begin position="34"/>
        <end position="73"/>
    </location>
</feature>
<dbReference type="InterPro" id="IPR027417">
    <property type="entry name" value="P-loop_NTPase"/>
</dbReference>
<name>A0ABV1DFD9_9FIRM</name>
<sequence length="209" mass="23192">MRRKRIMIIGAGRSGKSLLGRRLEQAGRQLEQAERRLEQAGTTADSKNRKETVGGENGLETTAGSQTRPGTAIDPWSRRTPVLVYRGTIIEAPGAYLESPWMRHHLIAAAQDASCVLMLVDLMGNREIYPPGFAMAFRVPVLGIVTKCDLIQAGRRGPEPCFWQLARAGIKKPYLMTSAKNGDGLKALCREIRACCRTPEWDGNKMWLK</sequence>
<dbReference type="InterPro" id="IPR012381">
    <property type="entry name" value="EutP_PduV"/>
</dbReference>
<proteinExistence type="predicted"/>
<dbReference type="CDD" id="cd00882">
    <property type="entry name" value="Ras_like_GTPase"/>
    <property type="match status" value="1"/>
</dbReference>
<dbReference type="Proteomes" id="UP001454086">
    <property type="component" value="Unassembled WGS sequence"/>
</dbReference>
<keyword evidence="3" id="KW-1185">Reference proteome</keyword>
<dbReference type="PANTHER" id="PTHR40453:SF1">
    <property type="entry name" value="PROTEIN YOEF"/>
    <property type="match status" value="1"/>
</dbReference>
<dbReference type="Gene3D" id="3.40.50.300">
    <property type="entry name" value="P-loop containing nucleotide triphosphate hydrolases"/>
    <property type="match status" value="1"/>
</dbReference>
<feature type="compositionally biased region" description="Polar residues" evidence="1">
    <location>
        <begin position="59"/>
        <end position="69"/>
    </location>
</feature>
<evidence type="ECO:0000313" key="3">
    <source>
        <dbReference type="Proteomes" id="UP001454086"/>
    </source>
</evidence>
<protein>
    <submittedName>
        <fullName evidence="2">EutP/PduV family microcompartment system protein</fullName>
    </submittedName>
</protein>
<organism evidence="2 3">
    <name type="scientific">Enterocloster hominis</name>
    <name type="common">ex Hitch et al. 2024</name>
    <dbReference type="NCBI Taxonomy" id="1917870"/>
    <lineage>
        <taxon>Bacteria</taxon>
        <taxon>Bacillati</taxon>
        <taxon>Bacillota</taxon>
        <taxon>Clostridia</taxon>
        <taxon>Lachnospirales</taxon>
        <taxon>Lachnospiraceae</taxon>
        <taxon>Enterocloster</taxon>
    </lineage>
</organism>
<comment type="caution">
    <text evidence="2">The sequence shown here is derived from an EMBL/GenBank/DDBJ whole genome shotgun (WGS) entry which is preliminary data.</text>
</comment>
<dbReference type="PANTHER" id="PTHR40453">
    <property type="entry name" value="PROTEIN YOEF"/>
    <property type="match status" value="1"/>
</dbReference>
<dbReference type="RefSeq" id="WP_349119419.1">
    <property type="nucleotide sequence ID" value="NZ_JBBMFM010000267.1"/>
</dbReference>
<dbReference type="SUPFAM" id="SSF52540">
    <property type="entry name" value="P-loop containing nucleoside triphosphate hydrolases"/>
    <property type="match status" value="1"/>
</dbReference>
<evidence type="ECO:0000256" key="1">
    <source>
        <dbReference type="SAM" id="MobiDB-lite"/>
    </source>
</evidence>
<reference evidence="2 3" key="1">
    <citation type="submission" date="2024-03" db="EMBL/GenBank/DDBJ databases">
        <title>Human intestinal bacterial collection.</title>
        <authorList>
            <person name="Pauvert C."/>
            <person name="Hitch T.C.A."/>
            <person name="Clavel T."/>
        </authorList>
    </citation>
    <scope>NUCLEOTIDE SEQUENCE [LARGE SCALE GENOMIC DNA]</scope>
    <source>
        <strain evidence="2 3">CLA-SR-H021</strain>
    </source>
</reference>
<evidence type="ECO:0000313" key="2">
    <source>
        <dbReference type="EMBL" id="MEQ2429083.1"/>
    </source>
</evidence>
<gene>
    <name evidence="2" type="ORF">WMQ36_29395</name>
</gene>
<dbReference type="EMBL" id="JBBMFM010000267">
    <property type="protein sequence ID" value="MEQ2429083.1"/>
    <property type="molecule type" value="Genomic_DNA"/>
</dbReference>
<dbReference type="Pfam" id="PF10662">
    <property type="entry name" value="PduV-EutP"/>
    <property type="match status" value="1"/>
</dbReference>
<accession>A0ABV1DFD9</accession>